<comment type="subcellular location">
    <subcellularLocation>
        <location evidence="1 11">Endoplasmic reticulum membrane</location>
        <topology evidence="1 11">Multi-pass membrane protein</topology>
    </subcellularLocation>
</comment>
<gene>
    <name evidence="14" type="primary">LOC107466540</name>
</gene>
<evidence type="ECO:0000256" key="10">
    <source>
        <dbReference type="ARBA" id="ARBA00023136"/>
    </source>
</evidence>
<keyword evidence="10 11" id="KW-0472">Membrane</keyword>
<evidence type="ECO:0000256" key="7">
    <source>
        <dbReference type="ARBA" id="ARBA00022927"/>
    </source>
</evidence>
<evidence type="ECO:0000313" key="13">
    <source>
        <dbReference type="Proteomes" id="UP000515211"/>
    </source>
</evidence>
<keyword evidence="6 11" id="KW-0256">Endoplasmic reticulum</keyword>
<evidence type="ECO:0000256" key="4">
    <source>
        <dbReference type="ARBA" id="ARBA00022692"/>
    </source>
</evidence>
<dbReference type="GO" id="GO:0005789">
    <property type="term" value="C:endoplasmic reticulum membrane"/>
    <property type="evidence" value="ECO:0007669"/>
    <property type="project" value="UniProtKB-SubCell"/>
</dbReference>
<sequence>MIEVLFLLIFWEAVVIVILLFKTPFRKLLILTLDRLKRARGPLVLNTAAASLVALLLSGVYGIINIQKRQIHDDGHVHLNPTDQLLMANHLLQTTLIGIFAIFGAVLFLAVIIDRLHHCMRELRIRRKNLVVMKRLEATKALEEERDKLKVEIIQLESDLNSKAKDVDVAEANVTALRKQFQGFLLEYQRVLEENHNLRKKLQVLDRRLSHSVSKKNM</sequence>
<keyword evidence="11" id="KW-0931">ER-Golgi transport</keyword>
<keyword evidence="7 11" id="KW-0653">Protein transport</keyword>
<evidence type="ECO:0000256" key="12">
    <source>
        <dbReference type="SAM" id="Coils"/>
    </source>
</evidence>
<organism evidence="13 14">
    <name type="scientific">Arachis duranensis</name>
    <name type="common">Wild peanut</name>
    <dbReference type="NCBI Taxonomy" id="130453"/>
    <lineage>
        <taxon>Eukaryota</taxon>
        <taxon>Viridiplantae</taxon>
        <taxon>Streptophyta</taxon>
        <taxon>Embryophyta</taxon>
        <taxon>Tracheophyta</taxon>
        <taxon>Spermatophyta</taxon>
        <taxon>Magnoliopsida</taxon>
        <taxon>eudicotyledons</taxon>
        <taxon>Gunneridae</taxon>
        <taxon>Pentapetalae</taxon>
        <taxon>rosids</taxon>
        <taxon>fabids</taxon>
        <taxon>Fabales</taxon>
        <taxon>Fabaceae</taxon>
        <taxon>Papilionoideae</taxon>
        <taxon>50 kb inversion clade</taxon>
        <taxon>dalbergioids sensu lato</taxon>
        <taxon>Dalbergieae</taxon>
        <taxon>Pterocarpus clade</taxon>
        <taxon>Arachis</taxon>
    </lineage>
</organism>
<feature type="transmembrane region" description="Helical" evidence="11">
    <location>
        <begin position="6"/>
        <end position="22"/>
    </location>
</feature>
<evidence type="ECO:0000256" key="5">
    <source>
        <dbReference type="ARBA" id="ARBA00022703"/>
    </source>
</evidence>
<keyword evidence="3 11" id="KW-0813">Transport</keyword>
<dbReference type="Proteomes" id="UP000515211">
    <property type="component" value="Chromosome 1"/>
</dbReference>
<dbReference type="KEGG" id="adu:107466540"/>
<keyword evidence="8 11" id="KW-1133">Transmembrane helix</keyword>
<dbReference type="Gene3D" id="1.20.5.110">
    <property type="match status" value="1"/>
</dbReference>
<keyword evidence="13" id="KW-1185">Reference proteome</keyword>
<evidence type="ECO:0000256" key="9">
    <source>
        <dbReference type="ARBA" id="ARBA00023054"/>
    </source>
</evidence>
<proteinExistence type="inferred from homology"/>
<dbReference type="OrthoDB" id="435607at2759"/>
<evidence type="ECO:0000256" key="3">
    <source>
        <dbReference type="ARBA" id="ARBA00022448"/>
    </source>
</evidence>
<dbReference type="PANTHER" id="PTHR12701">
    <property type="entry name" value="BCR-ASSOCIATED PROTEIN, BAP"/>
    <property type="match status" value="1"/>
</dbReference>
<accession>A0A6P4BPF9</accession>
<evidence type="ECO:0000256" key="6">
    <source>
        <dbReference type="ARBA" id="ARBA00022824"/>
    </source>
</evidence>
<dbReference type="GO" id="GO:0006888">
    <property type="term" value="P:endoplasmic reticulum to Golgi vesicle-mediated transport"/>
    <property type="evidence" value="ECO:0007669"/>
    <property type="project" value="UniProtKB-UniRule"/>
</dbReference>
<dbReference type="RefSeq" id="XP_015941013.1">
    <property type="nucleotide sequence ID" value="XM_016085527.3"/>
</dbReference>
<keyword evidence="5" id="KW-0053">Apoptosis</keyword>
<keyword evidence="9 12" id="KW-0175">Coiled coil</keyword>
<dbReference type="FunFam" id="1.20.5.110:FF:000011">
    <property type="entry name" value="B-cell receptor-associated protein 29"/>
    <property type="match status" value="1"/>
</dbReference>
<feature type="transmembrane region" description="Helical" evidence="11">
    <location>
        <begin position="43"/>
        <end position="64"/>
    </location>
</feature>
<reference evidence="13" key="1">
    <citation type="journal article" date="2016" name="Nat. Genet.">
        <title>The genome sequences of Arachis duranensis and Arachis ipaensis, the diploid ancestors of cultivated peanut.</title>
        <authorList>
            <person name="Bertioli D.J."/>
            <person name="Cannon S.B."/>
            <person name="Froenicke L."/>
            <person name="Huang G."/>
            <person name="Farmer A.D."/>
            <person name="Cannon E.K."/>
            <person name="Liu X."/>
            <person name="Gao D."/>
            <person name="Clevenger J."/>
            <person name="Dash S."/>
            <person name="Ren L."/>
            <person name="Moretzsohn M.C."/>
            <person name="Shirasawa K."/>
            <person name="Huang W."/>
            <person name="Vidigal B."/>
            <person name="Abernathy B."/>
            <person name="Chu Y."/>
            <person name="Niederhuth C.E."/>
            <person name="Umale P."/>
            <person name="Araujo A.C."/>
            <person name="Kozik A."/>
            <person name="Kim K.D."/>
            <person name="Burow M.D."/>
            <person name="Varshney R.K."/>
            <person name="Wang X."/>
            <person name="Zhang X."/>
            <person name="Barkley N."/>
            <person name="Guimaraes P.M."/>
            <person name="Isobe S."/>
            <person name="Guo B."/>
            <person name="Liao B."/>
            <person name="Stalker H.T."/>
            <person name="Schmitz R.J."/>
            <person name="Scheffler B.E."/>
            <person name="Leal-Bertioli S.C."/>
            <person name="Xun X."/>
            <person name="Jackson S.A."/>
            <person name="Michelmore R."/>
            <person name="Ozias-Akins P."/>
        </authorList>
    </citation>
    <scope>NUCLEOTIDE SEQUENCE [LARGE SCALE GENOMIC DNA]</scope>
    <source>
        <strain evidence="13">cv. V14167</strain>
    </source>
</reference>
<feature type="coiled-coil region" evidence="12">
    <location>
        <begin position="139"/>
        <end position="208"/>
    </location>
</feature>
<reference evidence="14" key="2">
    <citation type="submission" date="2025-08" db="UniProtKB">
        <authorList>
            <consortium name="RefSeq"/>
        </authorList>
    </citation>
    <scope>IDENTIFICATION</scope>
    <source>
        <tissue evidence="14">Whole plant</tissue>
    </source>
</reference>
<name>A0A6P4BPF9_ARADU</name>
<evidence type="ECO:0000256" key="11">
    <source>
        <dbReference type="RuleBase" id="RU367026"/>
    </source>
</evidence>
<evidence type="ECO:0000256" key="2">
    <source>
        <dbReference type="ARBA" id="ARBA00007956"/>
    </source>
</evidence>
<feature type="transmembrane region" description="Helical" evidence="11">
    <location>
        <begin position="91"/>
        <end position="113"/>
    </location>
</feature>
<dbReference type="GO" id="GO:0006886">
    <property type="term" value="P:intracellular protein transport"/>
    <property type="evidence" value="ECO:0007669"/>
    <property type="project" value="UniProtKB-UniRule"/>
</dbReference>
<dbReference type="InterPro" id="IPR008417">
    <property type="entry name" value="BAP29/BAP31"/>
</dbReference>
<evidence type="ECO:0000313" key="14">
    <source>
        <dbReference type="RefSeq" id="XP_015941013.1"/>
    </source>
</evidence>
<dbReference type="GO" id="GO:0070973">
    <property type="term" value="P:protein localization to endoplasmic reticulum exit site"/>
    <property type="evidence" value="ECO:0007669"/>
    <property type="project" value="UniProtKB-UniRule"/>
</dbReference>
<dbReference type="PANTHER" id="PTHR12701:SF18">
    <property type="entry name" value="ENDOPLASMIC RETICULUM TRANSMEMBRANE PROTEIN"/>
    <property type="match status" value="1"/>
</dbReference>
<keyword evidence="4 11" id="KW-0812">Transmembrane</keyword>
<comment type="function">
    <text evidence="11">May play a role in anterograde transport of membrane proteins from the endoplasmic reticulum to the Golgi.</text>
</comment>
<dbReference type="AlphaFoldDB" id="A0A6P4BPF9"/>
<protein>
    <recommendedName>
        <fullName evidence="11">Endoplasmic reticulum transmembrane protein</fullName>
    </recommendedName>
</protein>
<evidence type="ECO:0000256" key="8">
    <source>
        <dbReference type="ARBA" id="ARBA00022989"/>
    </source>
</evidence>
<evidence type="ECO:0000256" key="1">
    <source>
        <dbReference type="ARBA" id="ARBA00004477"/>
    </source>
</evidence>
<dbReference type="GeneID" id="107466540"/>
<comment type="similarity">
    <text evidence="2 11">Belongs to the BCAP29/BCAP31 family.</text>
</comment>